<reference evidence="2 3" key="1">
    <citation type="journal article" date="2019" name="Int. J. Syst. Evol. Microbiol.">
        <title>Clostridium fermenticellae sp. nov., isolated from the mud in a fermentation cellar for the production of the Chinese liquor, baijiu.</title>
        <authorList>
            <person name="Xu P.X."/>
            <person name="Chai L.J."/>
            <person name="Qiu T."/>
            <person name="Zhang X.J."/>
            <person name="Lu Z.M."/>
            <person name="Xiao C."/>
            <person name="Wang S.T."/>
            <person name="Shen C.H."/>
            <person name="Shi J.S."/>
            <person name="Xu Z.H."/>
        </authorList>
    </citation>
    <scope>NUCLEOTIDE SEQUENCE [LARGE SCALE GENOMIC DNA]</scope>
    <source>
        <strain evidence="2 3">JN500901</strain>
    </source>
</reference>
<keyword evidence="1" id="KW-0175">Coiled coil</keyword>
<evidence type="ECO:0000313" key="3">
    <source>
        <dbReference type="Proteomes" id="UP000266301"/>
    </source>
</evidence>
<dbReference type="Proteomes" id="UP000266301">
    <property type="component" value="Chromosome"/>
</dbReference>
<accession>A0A386H2N5</accession>
<evidence type="ECO:0000256" key="1">
    <source>
        <dbReference type="SAM" id="Coils"/>
    </source>
</evidence>
<proteinExistence type="predicted"/>
<sequence>MQCGIYEKYIFKVKNGDVVKFSYKNELGLYYQKLCNNEWSKKIMISRIAFKGFYAMQDYNNDVYLFYQNIYGNIVVMKFGNGEFKSKETINICSNTIMPINIRAFFCNNDIHLIYNVNDEKNISETLVEIVKLNNREWSRPHVVLRSTPAFSMMFKIVQDCDSNIFLIDSDFDKKHRIIVKYFNARYNNWAYQSIIYESQFPCLDCDLTVDRDEQHYICIIKEHKKSKVVYLYKKDNIKRDTIVFYGKNVSSCLIKFYNNILWIFWISDNELYGSFSFDRGIKFSMPKIYIYGKDNLLETVLYKSYEDNTYISVPYRYYAGIRKVFFFKDFLKKVTLNANSGFIEKNKVITAENFKKLYDSFEYEKEELNNVKYRLKNEIETNKMLEEKYTVLRDEIAYLKNKLKSVTEEKLELEGKINKIGVEGDLNKNTTINNKFIEKSTLKKNKKDSKKWFWKD</sequence>
<name>A0A386H2N5_9CLOT</name>
<feature type="coiled-coil region" evidence="1">
    <location>
        <begin position="352"/>
        <end position="417"/>
    </location>
</feature>
<dbReference type="RefSeq" id="WP_119970938.1">
    <property type="nucleotide sequence ID" value="NZ_CP032416.1"/>
</dbReference>
<gene>
    <name evidence="2" type="ORF">D4Z93_05035</name>
</gene>
<dbReference type="OrthoDB" id="1736719at2"/>
<organism evidence="2 3">
    <name type="scientific">Clostridium fermenticellae</name>
    <dbReference type="NCBI Taxonomy" id="2068654"/>
    <lineage>
        <taxon>Bacteria</taxon>
        <taxon>Bacillati</taxon>
        <taxon>Bacillota</taxon>
        <taxon>Clostridia</taxon>
        <taxon>Eubacteriales</taxon>
        <taxon>Clostridiaceae</taxon>
        <taxon>Clostridium</taxon>
    </lineage>
</organism>
<protein>
    <submittedName>
        <fullName evidence="2">Uncharacterized protein</fullName>
    </submittedName>
</protein>
<dbReference type="AlphaFoldDB" id="A0A386H2N5"/>
<dbReference type="EMBL" id="CP032416">
    <property type="protein sequence ID" value="AYD39914.1"/>
    <property type="molecule type" value="Genomic_DNA"/>
</dbReference>
<keyword evidence="3" id="KW-1185">Reference proteome</keyword>
<evidence type="ECO:0000313" key="2">
    <source>
        <dbReference type="EMBL" id="AYD39914.1"/>
    </source>
</evidence>
<dbReference type="KEGG" id="cfer:D4Z93_05035"/>